<reference evidence="2 3" key="1">
    <citation type="submission" date="2017-02" db="EMBL/GenBank/DDBJ databases">
        <authorList>
            <person name="Peterson S.W."/>
        </authorList>
    </citation>
    <scope>NUCLEOTIDE SEQUENCE [LARGE SCALE GENOMIC DNA]</scope>
    <source>
        <strain evidence="2 3">CIP104813</strain>
    </source>
</reference>
<keyword evidence="3" id="KW-1185">Reference proteome</keyword>
<evidence type="ECO:0000313" key="2">
    <source>
        <dbReference type="EMBL" id="SLM87950.1"/>
    </source>
</evidence>
<feature type="region of interest" description="Disordered" evidence="1">
    <location>
        <begin position="19"/>
        <end position="45"/>
    </location>
</feature>
<proteinExistence type="predicted"/>
<dbReference type="EMBL" id="FWFG01000010">
    <property type="protein sequence ID" value="SLM87950.1"/>
    <property type="molecule type" value="Genomic_DNA"/>
</dbReference>
<accession>A0A1X6WSY8</accession>
<dbReference type="Proteomes" id="UP000195981">
    <property type="component" value="Unassembled WGS sequence"/>
</dbReference>
<organism evidence="2 3">
    <name type="scientific">Brachybacterium nesterenkovii</name>
    <dbReference type="NCBI Taxonomy" id="47847"/>
    <lineage>
        <taxon>Bacteria</taxon>
        <taxon>Bacillati</taxon>
        <taxon>Actinomycetota</taxon>
        <taxon>Actinomycetes</taxon>
        <taxon>Micrococcales</taxon>
        <taxon>Dermabacteraceae</taxon>
        <taxon>Brachybacterium</taxon>
    </lineage>
</organism>
<sequence>MRSAPVSGGQVARVVGRCHAHTVGGGADERGDQEPRGGVGMRTGV</sequence>
<name>A0A1X6WSY8_9MICO</name>
<gene>
    <name evidence="2" type="ORF">FM110_00710</name>
</gene>
<dbReference type="AlphaFoldDB" id="A0A1X6WSY8"/>
<evidence type="ECO:0000256" key="1">
    <source>
        <dbReference type="SAM" id="MobiDB-lite"/>
    </source>
</evidence>
<protein>
    <submittedName>
        <fullName evidence="2">Uncharacterized protein</fullName>
    </submittedName>
</protein>
<evidence type="ECO:0000313" key="3">
    <source>
        <dbReference type="Proteomes" id="UP000195981"/>
    </source>
</evidence>